<reference evidence="2" key="1">
    <citation type="submission" date="2021-01" db="EMBL/GenBank/DDBJ databases">
        <title>Whole genome shotgun sequence of Cellulomonas chitinilytica NBRC 110799.</title>
        <authorList>
            <person name="Komaki H."/>
            <person name="Tamura T."/>
        </authorList>
    </citation>
    <scope>NUCLEOTIDE SEQUENCE</scope>
    <source>
        <strain evidence="2">NBRC 110799</strain>
    </source>
</reference>
<keyword evidence="3" id="KW-1185">Reference proteome</keyword>
<keyword evidence="1" id="KW-0812">Transmembrane</keyword>
<evidence type="ECO:0000256" key="1">
    <source>
        <dbReference type="SAM" id="Phobius"/>
    </source>
</evidence>
<feature type="transmembrane region" description="Helical" evidence="1">
    <location>
        <begin position="282"/>
        <end position="309"/>
    </location>
</feature>
<feature type="transmembrane region" description="Helical" evidence="1">
    <location>
        <begin position="315"/>
        <end position="344"/>
    </location>
</feature>
<dbReference type="EMBL" id="BONK01000004">
    <property type="protein sequence ID" value="GIG20829.1"/>
    <property type="molecule type" value="Genomic_DNA"/>
</dbReference>
<sequence length="356" mass="37608">MRVEAILREAWRNVSSGTVRAVALSLVLTALGLTAVAAEFSFVSGVEREAQEFRDSGGSIITVLAPGRVDGARCDGLASVRGVRAAGALAVLHDERITAVALPGAPLAHGRASAGFPAVLRAETDGGPGLILSGDAERLLDATVGDGLRTTDGTTRVSGVYEYPRDGRRDGYGYMALETDGSSTAFDECWVDVWPQDAAMRSLILTTLRPGTGTDDEQPEVAPLNLTHGLGFEGYTRYRDRITRWAGVGIGVLTAIISFVALRARRVEIASALHDRASRIDLWAVTFTETLVWAAPPVVFCTVVSATVFAARGELVVGVVLGARVAMLIAAGAVLGVATALLATRERDLFLYAKDR</sequence>
<feature type="transmembrane region" description="Helical" evidence="1">
    <location>
        <begin position="245"/>
        <end position="262"/>
    </location>
</feature>
<name>A0A919U269_9CELL</name>
<evidence type="ECO:0000313" key="2">
    <source>
        <dbReference type="EMBL" id="GIG20829.1"/>
    </source>
</evidence>
<organism evidence="2 3">
    <name type="scientific">Cellulomonas chitinilytica</name>
    <dbReference type="NCBI Taxonomy" id="398759"/>
    <lineage>
        <taxon>Bacteria</taxon>
        <taxon>Bacillati</taxon>
        <taxon>Actinomycetota</taxon>
        <taxon>Actinomycetes</taxon>
        <taxon>Micrococcales</taxon>
        <taxon>Cellulomonadaceae</taxon>
        <taxon>Cellulomonas</taxon>
    </lineage>
</organism>
<dbReference type="Proteomes" id="UP000632740">
    <property type="component" value="Unassembled WGS sequence"/>
</dbReference>
<comment type="caution">
    <text evidence="2">The sequence shown here is derived from an EMBL/GenBank/DDBJ whole genome shotgun (WGS) entry which is preliminary data.</text>
</comment>
<evidence type="ECO:0000313" key="3">
    <source>
        <dbReference type="Proteomes" id="UP000632740"/>
    </source>
</evidence>
<keyword evidence="1" id="KW-0472">Membrane</keyword>
<proteinExistence type="predicted"/>
<dbReference type="AlphaFoldDB" id="A0A919U269"/>
<accession>A0A919U269</accession>
<dbReference type="RefSeq" id="WP_203750798.1">
    <property type="nucleotide sequence ID" value="NZ_BONK01000004.1"/>
</dbReference>
<protein>
    <submittedName>
        <fullName evidence="2">Uncharacterized protein</fullName>
    </submittedName>
</protein>
<gene>
    <name evidence="2" type="ORF">Cch01nite_15530</name>
</gene>
<keyword evidence="1" id="KW-1133">Transmembrane helix</keyword>